<dbReference type="PRINTS" id="PR00153">
    <property type="entry name" value="CSAPPISMRASE"/>
</dbReference>
<evidence type="ECO:0000256" key="1">
    <source>
        <dbReference type="ARBA" id="ARBA00023110"/>
    </source>
</evidence>
<comment type="similarity">
    <text evidence="3">Belongs to the cyclophilin-type PPIase family.</text>
</comment>
<evidence type="ECO:0000313" key="6">
    <source>
        <dbReference type="Proteomes" id="UP000502415"/>
    </source>
</evidence>
<keyword evidence="3" id="KW-0732">Signal</keyword>
<reference evidence="5 6" key="1">
    <citation type="submission" date="2020-04" db="EMBL/GenBank/DDBJ databases">
        <title>Genome sequencing of novel species.</title>
        <authorList>
            <person name="Heo J."/>
            <person name="Kim S.-J."/>
            <person name="Kim J.-S."/>
            <person name="Hong S.-B."/>
            <person name="Kwon S.-W."/>
        </authorList>
    </citation>
    <scope>NUCLEOTIDE SEQUENCE [LARGE SCALE GENOMIC DNA]</scope>
    <source>
        <strain evidence="5 6">GN2-R2</strain>
    </source>
</reference>
<dbReference type="SUPFAM" id="SSF50891">
    <property type="entry name" value="Cyclophilin-like"/>
    <property type="match status" value="1"/>
</dbReference>
<feature type="domain" description="PPIase cyclophilin-type" evidence="4">
    <location>
        <begin position="45"/>
        <end position="199"/>
    </location>
</feature>
<dbReference type="AlphaFoldDB" id="A0A7Z2W0T9"/>
<dbReference type="GO" id="GO:0003755">
    <property type="term" value="F:peptidyl-prolyl cis-trans isomerase activity"/>
    <property type="evidence" value="ECO:0007669"/>
    <property type="project" value="UniProtKB-UniRule"/>
</dbReference>
<dbReference type="Pfam" id="PF00160">
    <property type="entry name" value="Pro_isomerase"/>
    <property type="match status" value="1"/>
</dbReference>
<proteinExistence type="inferred from homology"/>
<dbReference type="Proteomes" id="UP000502415">
    <property type="component" value="Chromosome"/>
</dbReference>
<comment type="function">
    <text evidence="3">PPIases accelerate the folding of proteins. It catalyzes the cis-trans isomerization of proline imidic peptide bonds in oligopeptides.</text>
</comment>
<dbReference type="InterPro" id="IPR002130">
    <property type="entry name" value="Cyclophilin-type_PPIase_dom"/>
</dbReference>
<comment type="catalytic activity">
    <reaction evidence="3">
        <text>[protein]-peptidylproline (omega=180) = [protein]-peptidylproline (omega=0)</text>
        <dbReference type="Rhea" id="RHEA:16237"/>
        <dbReference type="Rhea" id="RHEA-COMP:10747"/>
        <dbReference type="Rhea" id="RHEA-COMP:10748"/>
        <dbReference type="ChEBI" id="CHEBI:83833"/>
        <dbReference type="ChEBI" id="CHEBI:83834"/>
        <dbReference type="EC" id="5.2.1.8"/>
    </reaction>
</comment>
<dbReference type="KEGG" id="mfy:HH212_24885"/>
<evidence type="ECO:0000256" key="2">
    <source>
        <dbReference type="ARBA" id="ARBA00023235"/>
    </source>
</evidence>
<dbReference type="PANTHER" id="PTHR43246">
    <property type="entry name" value="PEPTIDYL-PROLYL CIS-TRANS ISOMERASE CYP38, CHLOROPLASTIC"/>
    <property type="match status" value="1"/>
</dbReference>
<dbReference type="RefSeq" id="WP_170204922.1">
    <property type="nucleotide sequence ID" value="NZ_CP051685.1"/>
</dbReference>
<keyword evidence="6" id="KW-1185">Reference proteome</keyword>
<evidence type="ECO:0000313" key="5">
    <source>
        <dbReference type="EMBL" id="QJE02841.1"/>
    </source>
</evidence>
<dbReference type="InterPro" id="IPR044665">
    <property type="entry name" value="E_coli_cyclophilin_A-like"/>
</dbReference>
<gene>
    <name evidence="5" type="ORF">HH212_24885</name>
</gene>
<evidence type="ECO:0000256" key="3">
    <source>
        <dbReference type="RuleBase" id="RU363019"/>
    </source>
</evidence>
<protein>
    <recommendedName>
        <fullName evidence="3">Peptidyl-prolyl cis-trans isomerase</fullName>
        <shortName evidence="3">PPIase</shortName>
        <ecNumber evidence="3">5.2.1.8</ecNumber>
    </recommendedName>
</protein>
<keyword evidence="2 3" id="KW-0413">Isomerase</keyword>
<dbReference type="InterPro" id="IPR029000">
    <property type="entry name" value="Cyclophilin-like_dom_sf"/>
</dbReference>
<evidence type="ECO:0000259" key="4">
    <source>
        <dbReference type="PROSITE" id="PS50072"/>
    </source>
</evidence>
<keyword evidence="1 3" id="KW-0697">Rotamase</keyword>
<dbReference type="EC" id="5.2.1.8" evidence="3"/>
<dbReference type="Gene3D" id="2.40.100.10">
    <property type="entry name" value="Cyclophilin-like"/>
    <property type="match status" value="1"/>
</dbReference>
<name>A0A7Z2W0T9_9BURK</name>
<dbReference type="PROSITE" id="PS50072">
    <property type="entry name" value="CSA_PPIASE_2"/>
    <property type="match status" value="1"/>
</dbReference>
<dbReference type="EMBL" id="CP051685">
    <property type="protein sequence ID" value="QJE02841.1"/>
    <property type="molecule type" value="Genomic_DNA"/>
</dbReference>
<organism evidence="5 6">
    <name type="scientific">Massilia forsythiae</name>
    <dbReference type="NCBI Taxonomy" id="2728020"/>
    <lineage>
        <taxon>Bacteria</taxon>
        <taxon>Pseudomonadati</taxon>
        <taxon>Pseudomonadota</taxon>
        <taxon>Betaproteobacteria</taxon>
        <taxon>Burkholderiales</taxon>
        <taxon>Oxalobacteraceae</taxon>
        <taxon>Telluria group</taxon>
        <taxon>Massilia</taxon>
    </lineage>
</organism>
<feature type="signal peptide" evidence="3">
    <location>
        <begin position="1"/>
        <end position="36"/>
    </location>
</feature>
<accession>A0A7Z2W0T9</accession>
<sequence length="207" mass="21831">MHIPTPSLFTRLGKTAAAVLAAVLAAGLLAAGAVHAAEPQVSLKTTMGEIVLELDPEKAPKTVDNFLQYVKSGFYKGTIIHRVEDGFVIQGGGMDAKLQGRATRKPIKNESDNGLSNAAYTVSMAREAHPDSATSQFFINLGDNAGLDYPNMNGSGYAVFGKVVKGREVVDKIKGVVVDDVRGVKNVPVTPIVIQSATLLKGDKAVK</sequence>
<feature type="chain" id="PRO_5031592560" description="Peptidyl-prolyl cis-trans isomerase" evidence="3">
    <location>
        <begin position="37"/>
        <end position="207"/>
    </location>
</feature>